<evidence type="ECO:0000256" key="1">
    <source>
        <dbReference type="ARBA" id="ARBA00001286"/>
    </source>
</evidence>
<evidence type="ECO:0000259" key="10">
    <source>
        <dbReference type="Pfam" id="PF01035"/>
    </source>
</evidence>
<dbReference type="STRING" id="354355.SAMN05660816_05877"/>
<evidence type="ECO:0000256" key="6">
    <source>
        <dbReference type="ARBA" id="ARBA00022763"/>
    </source>
</evidence>
<dbReference type="PANTHER" id="PTHR10815">
    <property type="entry name" value="METHYLATED-DNA--PROTEIN-CYSTEINE METHYLTRANSFERASE"/>
    <property type="match status" value="1"/>
</dbReference>
<feature type="active site" description="Nucleophile; methyl group acceptor" evidence="9">
    <location>
        <position position="131"/>
    </location>
</feature>
<keyword evidence="3 9" id="KW-0963">Cytoplasm</keyword>
<reference evidence="13" key="1">
    <citation type="submission" date="2016-04" db="EMBL/GenBank/DDBJ databases">
        <authorList>
            <person name="Chen L."/>
            <person name="Zhuang W."/>
            <person name="Wang G."/>
        </authorList>
    </citation>
    <scope>NUCLEOTIDE SEQUENCE [LARGE SCALE GENOMIC DNA]</scope>
    <source>
        <strain evidence="13">17621</strain>
    </source>
</reference>
<name>A0A1V9EUE4_9BACT</name>
<dbReference type="InterPro" id="IPR036631">
    <property type="entry name" value="MGMT_N_sf"/>
</dbReference>
<dbReference type="EMBL" id="LVXG01000013">
    <property type="protein sequence ID" value="OQP49701.1"/>
    <property type="molecule type" value="Genomic_DNA"/>
</dbReference>
<dbReference type="InterPro" id="IPR036217">
    <property type="entry name" value="MethylDNA_cys_MeTrfase_DNAb"/>
</dbReference>
<evidence type="ECO:0000256" key="7">
    <source>
        <dbReference type="ARBA" id="ARBA00023204"/>
    </source>
</evidence>
<dbReference type="Pfam" id="PF02870">
    <property type="entry name" value="Methyltransf_1N"/>
    <property type="match status" value="1"/>
</dbReference>
<comment type="catalytic activity">
    <reaction evidence="1 9">
        <text>a 4-O-methyl-thymidine in DNA + L-cysteinyl-[protein] = a thymidine in DNA + S-methyl-L-cysteinyl-[protein]</text>
        <dbReference type="Rhea" id="RHEA:53428"/>
        <dbReference type="Rhea" id="RHEA-COMP:10131"/>
        <dbReference type="Rhea" id="RHEA-COMP:10132"/>
        <dbReference type="Rhea" id="RHEA-COMP:13555"/>
        <dbReference type="Rhea" id="RHEA-COMP:13556"/>
        <dbReference type="ChEBI" id="CHEBI:29950"/>
        <dbReference type="ChEBI" id="CHEBI:82612"/>
        <dbReference type="ChEBI" id="CHEBI:137386"/>
        <dbReference type="ChEBI" id="CHEBI:137387"/>
        <dbReference type="EC" id="2.1.1.63"/>
    </reaction>
</comment>
<dbReference type="InterPro" id="IPR008332">
    <property type="entry name" value="MethylG_MeTrfase_N"/>
</dbReference>
<dbReference type="NCBIfam" id="TIGR00589">
    <property type="entry name" value="ogt"/>
    <property type="match status" value="1"/>
</dbReference>
<dbReference type="Pfam" id="PF01035">
    <property type="entry name" value="DNA_binding_1"/>
    <property type="match status" value="1"/>
</dbReference>
<dbReference type="Proteomes" id="UP000192610">
    <property type="component" value="Unassembled WGS sequence"/>
</dbReference>
<keyword evidence="6 9" id="KW-0227">DNA damage</keyword>
<comment type="caution">
    <text evidence="12">The sequence shown here is derived from an EMBL/GenBank/DDBJ whole genome shotgun (WGS) entry which is preliminary data.</text>
</comment>
<evidence type="ECO:0000259" key="11">
    <source>
        <dbReference type="Pfam" id="PF02870"/>
    </source>
</evidence>
<proteinExistence type="inferred from homology"/>
<accession>A0A1V9EUE4</accession>
<dbReference type="PROSITE" id="PS00374">
    <property type="entry name" value="MGMT"/>
    <property type="match status" value="1"/>
</dbReference>
<dbReference type="OrthoDB" id="9802228at2"/>
<dbReference type="InterPro" id="IPR023546">
    <property type="entry name" value="MGMT"/>
</dbReference>
<comment type="similarity">
    <text evidence="2 9">Belongs to the MGMT family.</text>
</comment>
<dbReference type="Gene3D" id="3.30.160.70">
    <property type="entry name" value="Methylated DNA-protein cysteine methyltransferase domain"/>
    <property type="match status" value="1"/>
</dbReference>
<evidence type="ECO:0000256" key="3">
    <source>
        <dbReference type="ARBA" id="ARBA00022490"/>
    </source>
</evidence>
<dbReference type="GO" id="GO:0006307">
    <property type="term" value="P:DNA alkylation repair"/>
    <property type="evidence" value="ECO:0007669"/>
    <property type="project" value="UniProtKB-UniRule"/>
</dbReference>
<comment type="subcellular location">
    <subcellularLocation>
        <location evidence="9">Cytoplasm</location>
    </subcellularLocation>
</comment>
<protein>
    <recommendedName>
        <fullName evidence="9">Methylated-DNA--protein-cysteine methyltransferase</fullName>
        <ecNumber evidence="9">2.1.1.63</ecNumber>
    </recommendedName>
    <alternativeName>
        <fullName evidence="9">6-O-methylguanine-DNA methyltransferase</fullName>
        <shortName evidence="9">MGMT</shortName>
    </alternativeName>
    <alternativeName>
        <fullName evidence="9">O-6-methylguanine-DNA-alkyltransferase</fullName>
    </alternativeName>
</protein>
<dbReference type="SUPFAM" id="SSF46767">
    <property type="entry name" value="Methylated DNA-protein cysteine methyltransferase, C-terminal domain"/>
    <property type="match status" value="1"/>
</dbReference>
<dbReference type="InterPro" id="IPR014048">
    <property type="entry name" value="MethylDNA_cys_MeTrfase_DNA-bd"/>
</dbReference>
<evidence type="ECO:0000313" key="13">
    <source>
        <dbReference type="Proteomes" id="UP000192610"/>
    </source>
</evidence>
<dbReference type="GO" id="GO:0003908">
    <property type="term" value="F:methylated-DNA-[protein]-cysteine S-methyltransferase activity"/>
    <property type="evidence" value="ECO:0007669"/>
    <property type="project" value="UniProtKB-UniRule"/>
</dbReference>
<keyword evidence="13" id="KW-1185">Reference proteome</keyword>
<dbReference type="Gene3D" id="1.10.10.10">
    <property type="entry name" value="Winged helix-like DNA-binding domain superfamily/Winged helix DNA-binding domain"/>
    <property type="match status" value="1"/>
</dbReference>
<evidence type="ECO:0000256" key="9">
    <source>
        <dbReference type="HAMAP-Rule" id="MF_00772"/>
    </source>
</evidence>
<dbReference type="AlphaFoldDB" id="A0A1V9EUE4"/>
<evidence type="ECO:0000256" key="8">
    <source>
        <dbReference type="ARBA" id="ARBA00049348"/>
    </source>
</evidence>
<feature type="domain" description="Methylguanine DNA methyltransferase ribonuclease-like" evidence="11">
    <location>
        <begin position="9"/>
        <end position="75"/>
    </location>
</feature>
<dbReference type="PANTHER" id="PTHR10815:SF5">
    <property type="entry name" value="METHYLATED-DNA--PROTEIN-CYSTEINE METHYLTRANSFERASE"/>
    <property type="match status" value="1"/>
</dbReference>
<organism evidence="12 13">
    <name type="scientific">Niastella yeongjuensis</name>
    <dbReference type="NCBI Taxonomy" id="354355"/>
    <lineage>
        <taxon>Bacteria</taxon>
        <taxon>Pseudomonadati</taxon>
        <taxon>Bacteroidota</taxon>
        <taxon>Chitinophagia</taxon>
        <taxon>Chitinophagales</taxon>
        <taxon>Chitinophagaceae</taxon>
        <taxon>Niastella</taxon>
    </lineage>
</organism>
<dbReference type="GO" id="GO:0005737">
    <property type="term" value="C:cytoplasm"/>
    <property type="evidence" value="ECO:0007669"/>
    <property type="project" value="UniProtKB-SubCell"/>
</dbReference>
<keyword evidence="4 9" id="KW-0489">Methyltransferase</keyword>
<evidence type="ECO:0000313" key="12">
    <source>
        <dbReference type="EMBL" id="OQP49701.1"/>
    </source>
</evidence>
<dbReference type="EC" id="2.1.1.63" evidence="9"/>
<comment type="catalytic activity">
    <reaction evidence="8 9">
        <text>a 6-O-methyl-2'-deoxyguanosine in DNA + L-cysteinyl-[protein] = S-methyl-L-cysteinyl-[protein] + a 2'-deoxyguanosine in DNA</text>
        <dbReference type="Rhea" id="RHEA:24000"/>
        <dbReference type="Rhea" id="RHEA-COMP:10131"/>
        <dbReference type="Rhea" id="RHEA-COMP:10132"/>
        <dbReference type="Rhea" id="RHEA-COMP:11367"/>
        <dbReference type="Rhea" id="RHEA-COMP:11368"/>
        <dbReference type="ChEBI" id="CHEBI:29950"/>
        <dbReference type="ChEBI" id="CHEBI:82612"/>
        <dbReference type="ChEBI" id="CHEBI:85445"/>
        <dbReference type="ChEBI" id="CHEBI:85448"/>
        <dbReference type="EC" id="2.1.1.63"/>
    </reaction>
</comment>
<keyword evidence="5 9" id="KW-0808">Transferase</keyword>
<dbReference type="RefSeq" id="WP_081199960.1">
    <property type="nucleotide sequence ID" value="NZ_LVXG01000013.1"/>
</dbReference>
<dbReference type="InterPro" id="IPR036388">
    <property type="entry name" value="WH-like_DNA-bd_sf"/>
</dbReference>
<gene>
    <name evidence="12" type="ORF">A4H97_27790</name>
</gene>
<comment type="miscellaneous">
    <text evidence="9">This enzyme catalyzes only one turnover and therefore is not strictly catalytic. According to one definition, an enzyme is a biocatalyst that acts repeatedly and over many reaction cycles.</text>
</comment>
<dbReference type="FunFam" id="1.10.10.10:FF:000214">
    <property type="entry name" value="Methylated-DNA--protein-cysteine methyltransferase"/>
    <property type="match status" value="1"/>
</dbReference>
<dbReference type="CDD" id="cd06445">
    <property type="entry name" value="ATase"/>
    <property type="match status" value="1"/>
</dbReference>
<comment type="function">
    <text evidence="9">Involved in the cellular defense against the biological effects of O6-methylguanine (O6-MeG) and O4-methylthymine (O4-MeT) in DNA. Repairs the methylated nucleobase in DNA by stoichiometrically transferring the methyl group to a cysteine residue in the enzyme. This is a suicide reaction: the enzyme is irreversibly inactivated.</text>
</comment>
<dbReference type="HAMAP" id="MF_00772">
    <property type="entry name" value="OGT"/>
    <property type="match status" value="1"/>
</dbReference>
<evidence type="ECO:0000256" key="2">
    <source>
        <dbReference type="ARBA" id="ARBA00008711"/>
    </source>
</evidence>
<dbReference type="GO" id="GO:0032259">
    <property type="term" value="P:methylation"/>
    <property type="evidence" value="ECO:0007669"/>
    <property type="project" value="UniProtKB-KW"/>
</dbReference>
<keyword evidence="7 9" id="KW-0234">DNA repair</keyword>
<feature type="domain" description="Methylated-DNA-[protein]-cysteine S-methyltransferase DNA binding" evidence="10">
    <location>
        <begin position="81"/>
        <end position="159"/>
    </location>
</feature>
<dbReference type="InterPro" id="IPR001497">
    <property type="entry name" value="MethylDNA_cys_MeTrfase_AS"/>
</dbReference>
<evidence type="ECO:0000256" key="5">
    <source>
        <dbReference type="ARBA" id="ARBA00022679"/>
    </source>
</evidence>
<dbReference type="SUPFAM" id="SSF53155">
    <property type="entry name" value="Methylated DNA-protein cysteine methyltransferase domain"/>
    <property type="match status" value="1"/>
</dbReference>
<sequence length="169" mass="18952">MVHINSFITYYQSPVGLLHIAGTEHYISEVLFIDEPDKITPATDNNDLPPMAIQVVEQLIEYFHGARRFFELPISQEGTTFQQKVWAELMNIPYGKTISYLELSHRLGDPKVIRAAAAANGKNNVAIIVPCHRVIGSNNQLVGYAGGLPRKKWLLQLENKIAHGVQTLF</sequence>
<evidence type="ECO:0000256" key="4">
    <source>
        <dbReference type="ARBA" id="ARBA00022603"/>
    </source>
</evidence>